<dbReference type="EMBL" id="SLUK01000003">
    <property type="protein sequence ID" value="TCL44076.1"/>
    <property type="molecule type" value="Genomic_DNA"/>
</dbReference>
<organism evidence="2 3">
    <name type="scientific">Harryflintia acetispora</name>
    <dbReference type="NCBI Taxonomy" id="1849041"/>
    <lineage>
        <taxon>Bacteria</taxon>
        <taxon>Bacillati</taxon>
        <taxon>Bacillota</taxon>
        <taxon>Clostridia</taxon>
        <taxon>Eubacteriales</taxon>
        <taxon>Oscillospiraceae</taxon>
        <taxon>Harryflintia</taxon>
    </lineage>
</organism>
<keyword evidence="1" id="KW-0472">Membrane</keyword>
<proteinExistence type="predicted"/>
<keyword evidence="3" id="KW-1185">Reference proteome</keyword>
<feature type="transmembrane region" description="Helical" evidence="1">
    <location>
        <begin position="259"/>
        <end position="278"/>
    </location>
</feature>
<reference evidence="2 3" key="1">
    <citation type="submission" date="2019-03" db="EMBL/GenBank/DDBJ databases">
        <title>Genomic Encyclopedia of Type Strains, Phase IV (KMG-IV): sequencing the most valuable type-strain genomes for metagenomic binning, comparative biology and taxonomic classification.</title>
        <authorList>
            <person name="Goeker M."/>
        </authorList>
    </citation>
    <scope>NUCLEOTIDE SEQUENCE [LARGE SCALE GENOMIC DNA]</scope>
    <source>
        <strain evidence="2 3">DSM 100433</strain>
    </source>
</reference>
<evidence type="ECO:0000256" key="1">
    <source>
        <dbReference type="SAM" id="Phobius"/>
    </source>
</evidence>
<evidence type="ECO:0000313" key="3">
    <source>
        <dbReference type="Proteomes" id="UP000294682"/>
    </source>
</evidence>
<protein>
    <submittedName>
        <fullName evidence="2">Uncharacterized protein</fullName>
    </submittedName>
</protein>
<comment type="caution">
    <text evidence="2">The sequence shown here is derived from an EMBL/GenBank/DDBJ whole genome shotgun (WGS) entry which is preliminary data.</text>
</comment>
<gene>
    <name evidence="2" type="ORF">EDD78_103113</name>
</gene>
<accession>A0A9X8UJY4</accession>
<dbReference type="Proteomes" id="UP000294682">
    <property type="component" value="Unassembled WGS sequence"/>
</dbReference>
<dbReference type="RefSeq" id="WP_132084200.1">
    <property type="nucleotide sequence ID" value="NZ_SLUK01000003.1"/>
</dbReference>
<keyword evidence="1" id="KW-0812">Transmembrane</keyword>
<name>A0A9X8UJY4_9FIRM</name>
<sequence length="288" mass="32218">MKRYLPLAALFIALLLALLGWRTTSSLIAREYRRPQTVSLRWKTQALTAGDCRRLEEPAQDEAPPVYAAWAGGERLLVEPRNGREELAQALLVRGEISLLLPQETVLGNLPQSNLECAVSEDLCYELFGSADAAGQTLRMEGRDYTVSGMLRDLRRTVVFLQPQQEAFSALELAVPQGKNAYAAAEDFLSRYALPEPDGVQSHAGHFRLSGLGEWIPSRWSDFEHWSTLLRQAKERRQALGALPLCEPDRLRKEAVNEVWLSIAASLAMSAAALLLLVRELRRLKEQV</sequence>
<keyword evidence="1" id="KW-1133">Transmembrane helix</keyword>
<dbReference type="AlphaFoldDB" id="A0A9X8UJY4"/>
<evidence type="ECO:0000313" key="2">
    <source>
        <dbReference type="EMBL" id="TCL44076.1"/>
    </source>
</evidence>